<dbReference type="Pfam" id="PF00300">
    <property type="entry name" value="His_Phos_1"/>
    <property type="match status" value="1"/>
</dbReference>
<dbReference type="EMBL" id="JACHGJ010000021">
    <property type="protein sequence ID" value="MBB6482733.1"/>
    <property type="molecule type" value="Genomic_DNA"/>
</dbReference>
<protein>
    <submittedName>
        <fullName evidence="2">2,3-bisphosphoglycerate-dependent phosphoglycerate mutase</fullName>
        <ecNumber evidence="2">5.4.2.11</ecNumber>
    </submittedName>
</protein>
<sequence length="192" mass="22524">MTRLFFIRHAESDYSIKDDFYRPLTSSGSFAAKKIPDLFENTHIDHFYSSPFVRSVHTIQYLANQCEKNITLCPNLQERKVGSWVEDFFTYAQKQWHNFDYKIENGESLNEVQKRNINEINVILQNHQNQNVVIGTHGTSLCTILNHFDAQFDFEYFQSIAKKMPLFIELQFNDLSYIAMNELHTDALANVL</sequence>
<accession>A0A841RFH9</accession>
<name>A0A841RFH9_9SPIO</name>
<dbReference type="InterPro" id="IPR029033">
    <property type="entry name" value="His_PPase_superfam"/>
</dbReference>
<dbReference type="InterPro" id="IPR013078">
    <property type="entry name" value="His_Pase_superF_clade-1"/>
</dbReference>
<organism evidence="2 3">
    <name type="scientific">Spirochaeta isovalerica</name>
    <dbReference type="NCBI Taxonomy" id="150"/>
    <lineage>
        <taxon>Bacteria</taxon>
        <taxon>Pseudomonadati</taxon>
        <taxon>Spirochaetota</taxon>
        <taxon>Spirochaetia</taxon>
        <taxon>Spirochaetales</taxon>
        <taxon>Spirochaetaceae</taxon>
        <taxon>Spirochaeta</taxon>
    </lineage>
</organism>
<dbReference type="CDD" id="cd07067">
    <property type="entry name" value="HP_PGM_like"/>
    <property type="match status" value="1"/>
</dbReference>
<dbReference type="Gene3D" id="3.40.50.1240">
    <property type="entry name" value="Phosphoglycerate mutase-like"/>
    <property type="match status" value="1"/>
</dbReference>
<evidence type="ECO:0000313" key="3">
    <source>
        <dbReference type="Proteomes" id="UP000587760"/>
    </source>
</evidence>
<comment type="caution">
    <text evidence="2">The sequence shown here is derived from an EMBL/GenBank/DDBJ whole genome shotgun (WGS) entry which is preliminary data.</text>
</comment>
<feature type="site" description="Transition state stabilizer" evidence="1">
    <location>
        <position position="137"/>
    </location>
</feature>
<proteinExistence type="predicted"/>
<evidence type="ECO:0000313" key="2">
    <source>
        <dbReference type="EMBL" id="MBB6482733.1"/>
    </source>
</evidence>
<dbReference type="PANTHER" id="PTHR48100">
    <property type="entry name" value="BROAD-SPECIFICITY PHOSPHATASE YOR283W-RELATED"/>
    <property type="match status" value="1"/>
</dbReference>
<dbReference type="GO" id="GO:0005737">
    <property type="term" value="C:cytoplasm"/>
    <property type="evidence" value="ECO:0007669"/>
    <property type="project" value="TreeGrafter"/>
</dbReference>
<evidence type="ECO:0000256" key="1">
    <source>
        <dbReference type="PIRSR" id="PIRSR613078-3"/>
    </source>
</evidence>
<dbReference type="GO" id="GO:0004619">
    <property type="term" value="F:phosphoglycerate mutase activity"/>
    <property type="evidence" value="ECO:0007669"/>
    <property type="project" value="UniProtKB-EC"/>
</dbReference>
<dbReference type="Proteomes" id="UP000587760">
    <property type="component" value="Unassembled WGS sequence"/>
</dbReference>
<dbReference type="SUPFAM" id="SSF53254">
    <property type="entry name" value="Phosphoglycerate mutase-like"/>
    <property type="match status" value="1"/>
</dbReference>
<gene>
    <name evidence="2" type="ORF">HNR50_004438</name>
</gene>
<dbReference type="GO" id="GO:0016791">
    <property type="term" value="F:phosphatase activity"/>
    <property type="evidence" value="ECO:0007669"/>
    <property type="project" value="TreeGrafter"/>
</dbReference>
<dbReference type="RefSeq" id="WP_184748968.1">
    <property type="nucleotide sequence ID" value="NZ_JACHGJ010000021.1"/>
</dbReference>
<reference evidence="2 3" key="1">
    <citation type="submission" date="2020-08" db="EMBL/GenBank/DDBJ databases">
        <title>Genomic Encyclopedia of Type Strains, Phase IV (KMG-IV): sequencing the most valuable type-strain genomes for metagenomic binning, comparative biology and taxonomic classification.</title>
        <authorList>
            <person name="Goeker M."/>
        </authorList>
    </citation>
    <scope>NUCLEOTIDE SEQUENCE [LARGE SCALE GENOMIC DNA]</scope>
    <source>
        <strain evidence="2 3">DSM 2461</strain>
    </source>
</reference>
<dbReference type="InterPro" id="IPR050275">
    <property type="entry name" value="PGM_Phosphatase"/>
</dbReference>
<keyword evidence="3" id="KW-1185">Reference proteome</keyword>
<dbReference type="EC" id="5.4.2.11" evidence="2"/>
<keyword evidence="2" id="KW-0413">Isomerase</keyword>
<dbReference type="AlphaFoldDB" id="A0A841RFH9"/>
<dbReference type="PANTHER" id="PTHR48100:SF1">
    <property type="entry name" value="HISTIDINE PHOSPHATASE FAMILY PROTEIN-RELATED"/>
    <property type="match status" value="1"/>
</dbReference>